<dbReference type="NCBIfam" id="TIGR00007">
    <property type="entry name" value="1-(5-phosphoribosyl)-5-[(5-phosphoribosylamino)methylideneamino]imidazole-4-carboxamide isomerase"/>
    <property type="match status" value="1"/>
</dbReference>
<dbReference type="EMBL" id="CP117523">
    <property type="protein sequence ID" value="WWD83413.1"/>
    <property type="molecule type" value="Genomic_DNA"/>
</dbReference>
<dbReference type="PANTHER" id="PTHR43090:SF2">
    <property type="entry name" value="1-(5-PHOSPHORIBOSYL)-5-[(5-PHOSPHORIBOSYLAMINO)METHYLIDENEAMINO] IMIDAZOLE-4-CARBOXAMIDE ISOMERASE"/>
    <property type="match status" value="1"/>
</dbReference>
<organism evidence="15 16">
    <name type="scientific">Terrisporobacter glycolicus ATCC 14880 = DSM 1288</name>
    <dbReference type="NCBI Taxonomy" id="1121315"/>
    <lineage>
        <taxon>Bacteria</taxon>
        <taxon>Bacillati</taxon>
        <taxon>Bacillota</taxon>
        <taxon>Clostridia</taxon>
        <taxon>Peptostreptococcales</taxon>
        <taxon>Peptostreptococcaceae</taxon>
        <taxon>Terrisporobacter</taxon>
    </lineage>
</organism>
<keyword evidence="10 12" id="KW-0413">Isomerase</keyword>
<evidence type="ECO:0000313" key="15">
    <source>
        <dbReference type="EMBL" id="WWD83413.1"/>
    </source>
</evidence>
<sequence length="236" mass="26307">MIIFPAIDIKDNKCVRLLQGDFNKVNIYGDDPSQMAKKWEEKGAEFIHIVSLNGARREGNINDDSIKKIIQSVKIPIQIGGGVRDEKRIEDLLDMGVNRVIIGSMAVKNKELLKDLVKKYKEKIVVSIDAKNGKVAIEGWEEVSSLDSIDLCKELEEIGVKTIVYTDISKDGMMIGPNFNIYEKLSKETSLDIIASGGVTTLEDVKKLNLMNLYGAIIGKSLYENKIELEEALSLC</sequence>
<evidence type="ECO:0000256" key="2">
    <source>
        <dbReference type="ARBA" id="ARBA00004496"/>
    </source>
</evidence>
<keyword evidence="8 12" id="KW-0028">Amino-acid biosynthesis</keyword>
<evidence type="ECO:0000256" key="12">
    <source>
        <dbReference type="HAMAP-Rule" id="MF_01014"/>
    </source>
</evidence>
<evidence type="ECO:0000256" key="5">
    <source>
        <dbReference type="ARBA" id="ARBA00012550"/>
    </source>
</evidence>
<reference evidence="15 16" key="1">
    <citation type="journal article" date="2023" name="PLoS ONE">
        <title>Genome-based metabolic and phylogenomic analysis of three Terrisporobacter species.</title>
        <authorList>
            <person name="Boer T."/>
            <person name="Bengelsdorf F.R."/>
            <person name="Bomeke M."/>
            <person name="Daniel R."/>
            <person name="Poehlein A."/>
        </authorList>
    </citation>
    <scope>NUCLEOTIDE SEQUENCE [LARGE SCALE GENOMIC DNA]</scope>
    <source>
        <strain evidence="15 16">DSM 1288</strain>
    </source>
</reference>
<evidence type="ECO:0000256" key="13">
    <source>
        <dbReference type="RuleBase" id="RU003657"/>
    </source>
</evidence>
<dbReference type="InterPro" id="IPR006063">
    <property type="entry name" value="HisA_bact_arch"/>
</dbReference>
<proteinExistence type="inferred from homology"/>
<gene>
    <name evidence="12 15" type="primary">hisA</name>
    <name evidence="15" type="ORF">TEGL_18230</name>
</gene>
<name>A0ABZ2EV75_9FIRM</name>
<comment type="catalytic activity">
    <reaction evidence="1 12 14">
        <text>1-(5-phospho-beta-D-ribosyl)-5-[(5-phospho-beta-D-ribosylamino)methylideneamino]imidazole-4-carboxamide = 5-[(5-phospho-1-deoxy-D-ribulos-1-ylimino)methylamino]-1-(5-phospho-beta-D-ribosyl)imidazole-4-carboxamide</text>
        <dbReference type="Rhea" id="RHEA:15469"/>
        <dbReference type="ChEBI" id="CHEBI:58435"/>
        <dbReference type="ChEBI" id="CHEBI:58525"/>
        <dbReference type="EC" id="5.3.1.16"/>
    </reaction>
</comment>
<evidence type="ECO:0000256" key="3">
    <source>
        <dbReference type="ARBA" id="ARBA00005133"/>
    </source>
</evidence>
<dbReference type="RefSeq" id="WP_018591159.1">
    <property type="nucleotide sequence ID" value="NZ_CP117523.1"/>
</dbReference>
<accession>A0ABZ2EV75</accession>
<dbReference type="Gene3D" id="3.20.20.70">
    <property type="entry name" value="Aldolase class I"/>
    <property type="match status" value="1"/>
</dbReference>
<protein>
    <recommendedName>
        <fullName evidence="6 12">1-(5-phosphoribosyl)-5-[(5-phosphoribosylamino)methylideneamino] imidazole-4-carboxamide isomerase</fullName>
        <ecNumber evidence="5 12">5.3.1.16</ecNumber>
    </recommendedName>
    <alternativeName>
        <fullName evidence="11 12">Phosphoribosylformimino-5-aminoimidazole carboxamide ribotide isomerase</fullName>
    </alternativeName>
</protein>
<evidence type="ECO:0000256" key="7">
    <source>
        <dbReference type="ARBA" id="ARBA00022490"/>
    </source>
</evidence>
<dbReference type="InterPro" id="IPR013785">
    <property type="entry name" value="Aldolase_TIM"/>
</dbReference>
<dbReference type="Proteomes" id="UP001348492">
    <property type="component" value="Chromosome"/>
</dbReference>
<evidence type="ECO:0000256" key="11">
    <source>
        <dbReference type="ARBA" id="ARBA00030547"/>
    </source>
</evidence>
<dbReference type="InterPro" id="IPR011060">
    <property type="entry name" value="RibuloseP-bd_barrel"/>
</dbReference>
<dbReference type="HAMAP" id="MF_01014">
    <property type="entry name" value="HisA"/>
    <property type="match status" value="1"/>
</dbReference>
<dbReference type="SUPFAM" id="SSF51366">
    <property type="entry name" value="Ribulose-phoshate binding barrel"/>
    <property type="match status" value="1"/>
</dbReference>
<evidence type="ECO:0000256" key="9">
    <source>
        <dbReference type="ARBA" id="ARBA00023102"/>
    </source>
</evidence>
<feature type="active site" description="Proton donor" evidence="12">
    <location>
        <position position="129"/>
    </location>
</feature>
<dbReference type="PANTHER" id="PTHR43090">
    <property type="entry name" value="1-(5-PHOSPHORIBOSYL)-5-[(5-PHOSPHORIBOSYLAMINO)METHYLIDENEAMINO] IMIDAZOLE-4-CARBOXAMIDE ISOMERASE"/>
    <property type="match status" value="1"/>
</dbReference>
<evidence type="ECO:0000256" key="1">
    <source>
        <dbReference type="ARBA" id="ARBA00000901"/>
    </source>
</evidence>
<feature type="active site" description="Proton acceptor" evidence="12">
    <location>
        <position position="8"/>
    </location>
</feature>
<dbReference type="InterPro" id="IPR023016">
    <property type="entry name" value="HisA/PriA"/>
</dbReference>
<evidence type="ECO:0000256" key="8">
    <source>
        <dbReference type="ARBA" id="ARBA00022605"/>
    </source>
</evidence>
<comment type="pathway">
    <text evidence="3 12 14">Amino-acid biosynthesis; L-histidine biosynthesis; L-histidine from 5-phospho-alpha-D-ribose 1-diphosphate: step 4/9.</text>
</comment>
<dbReference type="NCBIfam" id="NF010112">
    <property type="entry name" value="PRK13585.1"/>
    <property type="match status" value="1"/>
</dbReference>
<keyword evidence="16" id="KW-1185">Reference proteome</keyword>
<dbReference type="InterPro" id="IPR044524">
    <property type="entry name" value="Isoase_HisA-like"/>
</dbReference>
<dbReference type="Pfam" id="PF00977">
    <property type="entry name" value="His_biosynth"/>
    <property type="match status" value="1"/>
</dbReference>
<evidence type="ECO:0000256" key="10">
    <source>
        <dbReference type="ARBA" id="ARBA00023235"/>
    </source>
</evidence>
<evidence type="ECO:0000256" key="6">
    <source>
        <dbReference type="ARBA" id="ARBA00018464"/>
    </source>
</evidence>
<comment type="similarity">
    <text evidence="4 12 13">Belongs to the HisA/HisF family.</text>
</comment>
<dbReference type="CDD" id="cd04732">
    <property type="entry name" value="HisA"/>
    <property type="match status" value="1"/>
</dbReference>
<evidence type="ECO:0000313" key="16">
    <source>
        <dbReference type="Proteomes" id="UP001348492"/>
    </source>
</evidence>
<evidence type="ECO:0000256" key="4">
    <source>
        <dbReference type="ARBA" id="ARBA00009667"/>
    </source>
</evidence>
<dbReference type="InterPro" id="IPR006062">
    <property type="entry name" value="His_biosynth"/>
</dbReference>
<keyword evidence="9 12" id="KW-0368">Histidine biosynthesis</keyword>
<comment type="subcellular location">
    <subcellularLocation>
        <location evidence="2 12 14">Cytoplasm</location>
    </subcellularLocation>
</comment>
<dbReference type="GO" id="GO:0003949">
    <property type="term" value="F:1-(5-phosphoribosyl)-5-[(5-phosphoribosylamino)methylideneamino]imidazole-4-carboxamide isomerase activity"/>
    <property type="evidence" value="ECO:0007669"/>
    <property type="project" value="UniProtKB-EC"/>
</dbReference>
<keyword evidence="7 12" id="KW-0963">Cytoplasm</keyword>
<dbReference type="EC" id="5.3.1.16" evidence="5 12"/>
<evidence type="ECO:0000256" key="14">
    <source>
        <dbReference type="RuleBase" id="RU003658"/>
    </source>
</evidence>